<evidence type="ECO:0000256" key="2">
    <source>
        <dbReference type="ARBA" id="ARBA00006906"/>
    </source>
</evidence>
<dbReference type="Pfam" id="PF01081">
    <property type="entry name" value="Aldolase"/>
    <property type="match status" value="1"/>
</dbReference>
<evidence type="ECO:0000256" key="5">
    <source>
        <dbReference type="ARBA" id="ARBA00023277"/>
    </source>
</evidence>
<dbReference type="InterPro" id="IPR000887">
    <property type="entry name" value="Aldlse_KDPG_KHG"/>
</dbReference>
<keyword evidence="5" id="KW-0119">Carbohydrate metabolism</keyword>
<accession>A0A3B0WIY0</accession>
<evidence type="ECO:0000256" key="1">
    <source>
        <dbReference type="ARBA" id="ARBA00004761"/>
    </source>
</evidence>
<comment type="pathway">
    <text evidence="1">Carbohydrate acid metabolism.</text>
</comment>
<comment type="subunit">
    <text evidence="3">Homotrimer.</text>
</comment>
<organism evidence="6">
    <name type="scientific">hydrothermal vent metagenome</name>
    <dbReference type="NCBI Taxonomy" id="652676"/>
    <lineage>
        <taxon>unclassified sequences</taxon>
        <taxon>metagenomes</taxon>
        <taxon>ecological metagenomes</taxon>
    </lineage>
</organism>
<keyword evidence="4" id="KW-0456">Lyase</keyword>
<gene>
    <name evidence="6" type="ORF">MNBD_CHLOROFLEXI01-1905</name>
</gene>
<comment type="similarity">
    <text evidence="2">Belongs to the KHG/KDPG aldolase family.</text>
</comment>
<dbReference type="PANTHER" id="PTHR30246:SF1">
    <property type="entry name" value="2-DEHYDRO-3-DEOXY-6-PHOSPHOGALACTONATE ALDOLASE-RELATED"/>
    <property type="match status" value="1"/>
</dbReference>
<name>A0A3B0WIY0_9ZZZZ</name>
<dbReference type="SUPFAM" id="SSF51569">
    <property type="entry name" value="Aldolase"/>
    <property type="match status" value="1"/>
</dbReference>
<evidence type="ECO:0000256" key="3">
    <source>
        <dbReference type="ARBA" id="ARBA00011233"/>
    </source>
</evidence>
<evidence type="ECO:0000313" key="6">
    <source>
        <dbReference type="EMBL" id="VAW43514.1"/>
    </source>
</evidence>
<protein>
    <submittedName>
        <fullName evidence="6">Uncharacterized protein</fullName>
    </submittedName>
</protein>
<dbReference type="InterPro" id="IPR013785">
    <property type="entry name" value="Aldolase_TIM"/>
</dbReference>
<proteinExistence type="inferred from homology"/>
<sequence length="224" mass="23821">MKTTAIDKIKQAGIIVALPGDLPLQAIVPIVDGLLASPILAVDVAYSGAETVQLLHDLRQRAGDKLLIGVSGVETAVHLTTLQNSPINYLSSPRLDDTMLAHCQTSHITYLPSIISVWAAQAAEQKACDVARLPTGGPAGAEYVTAVHKVTPDLDLIVEVDLIPEEVAHYKQAGAAALLVGTPLFTGSQQPMADLITQARRFIQVWRQTDVADNAKSHLNGISQ</sequence>
<reference evidence="6" key="1">
    <citation type="submission" date="2018-06" db="EMBL/GenBank/DDBJ databases">
        <authorList>
            <person name="Zhirakovskaya E."/>
        </authorList>
    </citation>
    <scope>NUCLEOTIDE SEQUENCE</scope>
</reference>
<dbReference type="GO" id="GO:0016829">
    <property type="term" value="F:lyase activity"/>
    <property type="evidence" value="ECO:0007669"/>
    <property type="project" value="UniProtKB-KW"/>
</dbReference>
<dbReference type="PANTHER" id="PTHR30246">
    <property type="entry name" value="2-KETO-3-DEOXY-6-PHOSPHOGLUCONATE ALDOLASE"/>
    <property type="match status" value="1"/>
</dbReference>
<dbReference type="AlphaFoldDB" id="A0A3B0WIY0"/>
<evidence type="ECO:0000256" key="4">
    <source>
        <dbReference type="ARBA" id="ARBA00023239"/>
    </source>
</evidence>
<dbReference type="EMBL" id="UOEU01001099">
    <property type="protein sequence ID" value="VAW43514.1"/>
    <property type="molecule type" value="Genomic_DNA"/>
</dbReference>
<dbReference type="Gene3D" id="3.20.20.70">
    <property type="entry name" value="Aldolase class I"/>
    <property type="match status" value="1"/>
</dbReference>